<sequence length="177" mass="18392">MKRNLITGKEAVVCGLIGVVGACIFLFGFPKGSITTLMHEVLGLPGPGAGIALILGPFLILVALISSLLTRGHGGAVVASLMFGVAYALIAWVLAIPTTPKGAFGSPVFIAAIAYFAIAAEGGMVFGNAPKHVWRCMISGAVANTVLLVFYWVAVFPRKAGWINWGDIPLLLGLCLV</sequence>
<dbReference type="AlphaFoldDB" id="X0XUQ9"/>
<dbReference type="PROSITE" id="PS51257">
    <property type="entry name" value="PROKAR_LIPOPROTEIN"/>
    <property type="match status" value="1"/>
</dbReference>
<proteinExistence type="predicted"/>
<comment type="caution">
    <text evidence="2">The sequence shown here is derived from an EMBL/GenBank/DDBJ whole genome shotgun (WGS) entry which is preliminary data.</text>
</comment>
<evidence type="ECO:0000313" key="2">
    <source>
        <dbReference type="EMBL" id="GAG28551.1"/>
    </source>
</evidence>
<dbReference type="EMBL" id="BARS01048907">
    <property type="protein sequence ID" value="GAG28551.1"/>
    <property type="molecule type" value="Genomic_DNA"/>
</dbReference>
<reference evidence="2" key="1">
    <citation type="journal article" date="2014" name="Front. Microbiol.">
        <title>High frequency of phylogenetically diverse reductive dehalogenase-homologous genes in deep subseafloor sedimentary metagenomes.</title>
        <authorList>
            <person name="Kawai M."/>
            <person name="Futagami T."/>
            <person name="Toyoda A."/>
            <person name="Takaki Y."/>
            <person name="Nishi S."/>
            <person name="Hori S."/>
            <person name="Arai W."/>
            <person name="Tsubouchi T."/>
            <person name="Morono Y."/>
            <person name="Uchiyama I."/>
            <person name="Ito T."/>
            <person name="Fujiyama A."/>
            <person name="Inagaki F."/>
            <person name="Takami H."/>
        </authorList>
    </citation>
    <scope>NUCLEOTIDE SEQUENCE</scope>
    <source>
        <strain evidence="2">Expedition CK06-06</strain>
    </source>
</reference>
<name>X0XUQ9_9ZZZZ</name>
<feature type="transmembrane region" description="Helical" evidence="1">
    <location>
        <begin position="12"/>
        <end position="29"/>
    </location>
</feature>
<keyword evidence="1" id="KW-1133">Transmembrane helix</keyword>
<feature type="non-terminal residue" evidence="2">
    <location>
        <position position="177"/>
    </location>
</feature>
<evidence type="ECO:0008006" key="3">
    <source>
        <dbReference type="Google" id="ProtNLM"/>
    </source>
</evidence>
<gene>
    <name evidence="2" type="ORF">S01H1_73217</name>
</gene>
<feature type="transmembrane region" description="Helical" evidence="1">
    <location>
        <begin position="49"/>
        <end position="69"/>
    </location>
</feature>
<feature type="transmembrane region" description="Helical" evidence="1">
    <location>
        <begin position="133"/>
        <end position="154"/>
    </location>
</feature>
<evidence type="ECO:0000256" key="1">
    <source>
        <dbReference type="SAM" id="Phobius"/>
    </source>
</evidence>
<organism evidence="2">
    <name type="scientific">marine sediment metagenome</name>
    <dbReference type="NCBI Taxonomy" id="412755"/>
    <lineage>
        <taxon>unclassified sequences</taxon>
        <taxon>metagenomes</taxon>
        <taxon>ecological metagenomes</taxon>
    </lineage>
</organism>
<feature type="transmembrane region" description="Helical" evidence="1">
    <location>
        <begin position="76"/>
        <end position="96"/>
    </location>
</feature>
<keyword evidence="1" id="KW-0812">Transmembrane</keyword>
<accession>X0XUQ9</accession>
<protein>
    <recommendedName>
        <fullName evidence="3">ECF transporter S component</fullName>
    </recommendedName>
</protein>
<feature type="transmembrane region" description="Helical" evidence="1">
    <location>
        <begin position="108"/>
        <end position="126"/>
    </location>
</feature>
<keyword evidence="1" id="KW-0472">Membrane</keyword>